<reference evidence="10 11" key="3">
    <citation type="submission" date="2020-02" db="EMBL/GenBank/DDBJ databases">
        <title>Sequencing the genomes of 1000 actinobacteria strains.</title>
        <authorList>
            <person name="Klenk H.-P."/>
        </authorList>
    </citation>
    <scope>NUCLEOTIDE SEQUENCE [LARGE SCALE GENOMIC DNA]</scope>
    <source>
        <strain evidence="10 11">DSM 45201</strain>
    </source>
</reference>
<sequence length="424" mass="44202">MSLLLLTIAIVALLFVRVPVAFAFLGPSLAYMLLTGQSLGLSLRLIVNATASFPLLAVPLFILLGVIANRGGIADRLFDFALALLGRVRGGLGYVSVGVSLGFSWMSGSAVADAAALGKIQIPAMVRNGYPLRFGLGVTGAASLIAPVMPPSIPAVIFAGLAAVSTGGLFAASVVPALLMAFGLCVVVFFLVRKQPDIVRTDFSMRRLVVTGRRVIGPILAPVIILGGILGGFFTPTEAAAVGVAYMLVLCLAYRSLSVRELPKVLTETVTTTGAIMLIVSSASLLGYILARERVPQLLAENVFGFTENATVFLLMTAVLMLVLGTVVDPTAVLVLVVPILLPISASFGVDPIVLGVLMIVALMIGLLTPPVGTVLYVLSSVAETKVSEVFRGCLPFIVPLIVILGLIIAFPDAVLWLPEVLGL</sequence>
<dbReference type="RefSeq" id="WP_166755765.1">
    <property type="nucleotide sequence ID" value="NZ_BAABJU010000023.1"/>
</dbReference>
<proteinExistence type="predicted"/>
<evidence type="ECO:0000256" key="5">
    <source>
        <dbReference type="ARBA" id="ARBA00022989"/>
    </source>
</evidence>
<dbReference type="PANTHER" id="PTHR33362">
    <property type="entry name" value="SIALIC ACID TRAP TRANSPORTER PERMEASE PROTEIN SIAT-RELATED"/>
    <property type="match status" value="1"/>
</dbReference>
<evidence type="ECO:0000256" key="6">
    <source>
        <dbReference type="ARBA" id="ARBA00023136"/>
    </source>
</evidence>
<dbReference type="AlphaFoldDB" id="A0A846LMC9"/>
<dbReference type="InterPro" id="IPR004681">
    <property type="entry name" value="TRAP_DctM"/>
</dbReference>
<evidence type="ECO:0000256" key="4">
    <source>
        <dbReference type="ARBA" id="ARBA00022692"/>
    </source>
</evidence>
<dbReference type="NCBIfam" id="TIGR00786">
    <property type="entry name" value="dctM"/>
    <property type="match status" value="1"/>
</dbReference>
<dbReference type="InterPro" id="IPR010656">
    <property type="entry name" value="DctM"/>
</dbReference>
<comment type="caution">
    <text evidence="10">The sequence shown here is derived from an EMBL/GenBank/DDBJ whole genome shotgun (WGS) entry which is preliminary data.</text>
</comment>
<name>A0A846LMC9_9ACTN</name>
<feature type="transmembrane region" description="Helical" evidence="7">
    <location>
        <begin position="397"/>
        <end position="418"/>
    </location>
</feature>
<dbReference type="Pfam" id="PF06808">
    <property type="entry name" value="DctM"/>
    <property type="match status" value="1"/>
</dbReference>
<feature type="transmembrane region" description="Helical" evidence="7">
    <location>
        <begin position="169"/>
        <end position="192"/>
    </location>
</feature>
<dbReference type="Proteomes" id="UP000648663">
    <property type="component" value="Unassembled WGS sequence"/>
</dbReference>
<reference evidence="9" key="1">
    <citation type="journal article" date="2014" name="Int. J. Syst. Evol. Microbiol.">
        <title>Complete genome of a new Firmicutes species belonging to the dominant human colonic microbiota ('Ruminococcus bicirculans') reveals two chromosomes and a selective capacity to utilize plant glucans.</title>
        <authorList>
            <consortium name="NISC Comparative Sequencing Program"/>
            <person name="Wegmann U."/>
            <person name="Louis P."/>
            <person name="Goesmann A."/>
            <person name="Henrissat B."/>
            <person name="Duncan S.H."/>
            <person name="Flint H.J."/>
        </authorList>
    </citation>
    <scope>NUCLEOTIDE SEQUENCE</scope>
    <source>
        <strain evidence="9">CGMCC 4.5581</strain>
    </source>
</reference>
<dbReference type="EMBL" id="BMMI01000002">
    <property type="protein sequence ID" value="GGL58306.1"/>
    <property type="molecule type" value="Genomic_DNA"/>
</dbReference>
<feature type="transmembrane region" description="Helical" evidence="7">
    <location>
        <begin position="134"/>
        <end position="163"/>
    </location>
</feature>
<feature type="transmembrane region" description="Helical" evidence="7">
    <location>
        <begin position="215"/>
        <end position="234"/>
    </location>
</feature>
<evidence type="ECO:0000313" key="12">
    <source>
        <dbReference type="Proteomes" id="UP000648663"/>
    </source>
</evidence>
<dbReference type="PANTHER" id="PTHR33362:SF3">
    <property type="entry name" value="SIALIC ACID TRAP TRANSPORTER PERMEASE PROTEIN SIAT"/>
    <property type="match status" value="1"/>
</dbReference>
<accession>A0A846LMC9</accession>
<organism evidence="10 11">
    <name type="scientific">Modestobacter marinus</name>
    <dbReference type="NCBI Taxonomy" id="477641"/>
    <lineage>
        <taxon>Bacteria</taxon>
        <taxon>Bacillati</taxon>
        <taxon>Actinomycetota</taxon>
        <taxon>Actinomycetes</taxon>
        <taxon>Geodermatophilales</taxon>
        <taxon>Geodermatophilaceae</taxon>
        <taxon>Modestobacter</taxon>
    </lineage>
</organism>
<feature type="transmembrane region" description="Helical" evidence="7">
    <location>
        <begin position="269"/>
        <end position="291"/>
    </location>
</feature>
<feature type="transmembrane region" description="Helical" evidence="7">
    <location>
        <begin position="240"/>
        <end position="257"/>
    </location>
</feature>
<keyword evidence="4 7" id="KW-0812">Transmembrane</keyword>
<evidence type="ECO:0000256" key="7">
    <source>
        <dbReference type="SAM" id="Phobius"/>
    </source>
</evidence>
<dbReference type="EMBL" id="JAAMPA010000001">
    <property type="protein sequence ID" value="NIH68571.1"/>
    <property type="molecule type" value="Genomic_DNA"/>
</dbReference>
<evidence type="ECO:0000313" key="11">
    <source>
        <dbReference type="Proteomes" id="UP000552836"/>
    </source>
</evidence>
<dbReference type="Proteomes" id="UP000552836">
    <property type="component" value="Unassembled WGS sequence"/>
</dbReference>
<keyword evidence="2" id="KW-1003">Cell membrane</keyword>
<feature type="transmembrane region" description="Helical" evidence="7">
    <location>
        <begin position="47"/>
        <end position="68"/>
    </location>
</feature>
<dbReference type="GO" id="GO:0022857">
    <property type="term" value="F:transmembrane transporter activity"/>
    <property type="evidence" value="ECO:0007669"/>
    <property type="project" value="TreeGrafter"/>
</dbReference>
<evidence type="ECO:0000313" key="10">
    <source>
        <dbReference type="EMBL" id="NIH68571.1"/>
    </source>
</evidence>
<reference evidence="12" key="2">
    <citation type="journal article" date="2019" name="Int. J. Syst. Evol. Microbiol.">
        <title>The Global Catalogue of Microorganisms (GCM) 10K type strain sequencing project: providing services to taxonomists for standard genome sequencing and annotation.</title>
        <authorList>
            <consortium name="The Broad Institute Genomics Platform"/>
            <consortium name="The Broad Institute Genome Sequencing Center for Infectious Disease"/>
            <person name="Wu L."/>
            <person name="Ma J."/>
        </authorList>
    </citation>
    <scope>NUCLEOTIDE SEQUENCE [LARGE SCALE GENOMIC DNA]</scope>
    <source>
        <strain evidence="12">CGMCC 4.5581</strain>
    </source>
</reference>
<evidence type="ECO:0000256" key="1">
    <source>
        <dbReference type="ARBA" id="ARBA00004429"/>
    </source>
</evidence>
<gene>
    <name evidence="10" type="ORF">FB380_003017</name>
    <name evidence="9" type="ORF">GCM10011589_12920</name>
</gene>
<keyword evidence="12" id="KW-1185">Reference proteome</keyword>
<evidence type="ECO:0000259" key="8">
    <source>
        <dbReference type="Pfam" id="PF06808"/>
    </source>
</evidence>
<keyword evidence="6 7" id="KW-0472">Membrane</keyword>
<feature type="transmembrane region" description="Helical" evidence="7">
    <location>
        <begin position="311"/>
        <end position="341"/>
    </location>
</feature>
<dbReference type="GO" id="GO:0005886">
    <property type="term" value="C:plasma membrane"/>
    <property type="evidence" value="ECO:0007669"/>
    <property type="project" value="UniProtKB-SubCell"/>
</dbReference>
<dbReference type="PIRSF" id="PIRSF006066">
    <property type="entry name" value="HI0050"/>
    <property type="match status" value="1"/>
</dbReference>
<keyword evidence="3" id="KW-0997">Cell inner membrane</keyword>
<feature type="domain" description="TRAP C4-dicarboxylate transport system permease DctM subunit" evidence="8">
    <location>
        <begin position="8"/>
        <end position="413"/>
    </location>
</feature>
<reference evidence="9" key="4">
    <citation type="submission" date="2024-05" db="EMBL/GenBank/DDBJ databases">
        <authorList>
            <person name="Sun Q."/>
            <person name="Zhou Y."/>
        </authorList>
    </citation>
    <scope>NUCLEOTIDE SEQUENCE</scope>
    <source>
        <strain evidence="9">CGMCC 4.5581</strain>
    </source>
</reference>
<evidence type="ECO:0000313" key="9">
    <source>
        <dbReference type="EMBL" id="GGL58306.1"/>
    </source>
</evidence>
<evidence type="ECO:0000256" key="3">
    <source>
        <dbReference type="ARBA" id="ARBA00022519"/>
    </source>
</evidence>
<evidence type="ECO:0000256" key="2">
    <source>
        <dbReference type="ARBA" id="ARBA00022475"/>
    </source>
</evidence>
<comment type="subcellular location">
    <subcellularLocation>
        <location evidence="1">Cell inner membrane</location>
        <topology evidence="1">Multi-pass membrane protein</topology>
    </subcellularLocation>
</comment>
<feature type="transmembrane region" description="Helical" evidence="7">
    <location>
        <begin position="353"/>
        <end position="377"/>
    </location>
</feature>
<keyword evidence="5 7" id="KW-1133">Transmembrane helix</keyword>
<protein>
    <submittedName>
        <fullName evidence="9">ABC transporter permease</fullName>
    </submittedName>
    <submittedName>
        <fullName evidence="10">Tripartite ATP-independent transporter DctM subunit</fullName>
    </submittedName>
</protein>